<keyword evidence="4" id="KW-1185">Reference proteome</keyword>
<feature type="signal peptide" evidence="2">
    <location>
        <begin position="1"/>
        <end position="26"/>
    </location>
</feature>
<dbReference type="Proteomes" id="UP000287239">
    <property type="component" value="Unassembled WGS sequence"/>
</dbReference>
<gene>
    <name evidence="3" type="ORF">CBF35_02780</name>
</gene>
<dbReference type="AlphaFoldDB" id="A0A429ZU94"/>
<dbReference type="GeneID" id="98567278"/>
<dbReference type="PROSITE" id="PS51257">
    <property type="entry name" value="PROKAR_LIPOPROTEIN"/>
    <property type="match status" value="1"/>
</dbReference>
<dbReference type="RefSeq" id="WP_126778375.1">
    <property type="nucleotide sequence ID" value="NZ_CAUQJP010000080.1"/>
</dbReference>
<feature type="region of interest" description="Disordered" evidence="1">
    <location>
        <begin position="25"/>
        <end position="55"/>
    </location>
</feature>
<sequence>MKKKILIVSTLIVAGLVIGACGNQNAKTPAASSQEESSVKDSSLESSSATTEKESIIKGKLKDDVTVDGENVSFFLVDVESVEDPTEIAKGIGEEGVVLNAEIKQVDGEFKAEDFKAGDSIEVTLPENPMMARSMPPQIPGASIVLIKKLGN</sequence>
<protein>
    <recommendedName>
        <fullName evidence="5">Lipoprotein</fullName>
    </recommendedName>
</protein>
<name>A0A429ZU94_9ENTE</name>
<reference evidence="3 4" key="1">
    <citation type="submission" date="2017-05" db="EMBL/GenBank/DDBJ databases">
        <title>Vagococcus spp. assemblies.</title>
        <authorList>
            <person name="Gulvik C.A."/>
        </authorList>
    </citation>
    <scope>NUCLEOTIDE SEQUENCE [LARGE SCALE GENOMIC DNA]</scope>
    <source>
        <strain evidence="3 4">NCFB 2777</strain>
    </source>
</reference>
<keyword evidence="2" id="KW-0732">Signal</keyword>
<evidence type="ECO:0008006" key="5">
    <source>
        <dbReference type="Google" id="ProtNLM"/>
    </source>
</evidence>
<comment type="caution">
    <text evidence="3">The sequence shown here is derived from an EMBL/GenBank/DDBJ whole genome shotgun (WGS) entry which is preliminary data.</text>
</comment>
<dbReference type="OrthoDB" id="2168472at2"/>
<organism evidence="3 4">
    <name type="scientific">Vagococcus salmoninarum</name>
    <dbReference type="NCBI Taxonomy" id="2739"/>
    <lineage>
        <taxon>Bacteria</taxon>
        <taxon>Bacillati</taxon>
        <taxon>Bacillota</taxon>
        <taxon>Bacilli</taxon>
        <taxon>Lactobacillales</taxon>
        <taxon>Enterococcaceae</taxon>
        <taxon>Vagococcus</taxon>
    </lineage>
</organism>
<evidence type="ECO:0000256" key="1">
    <source>
        <dbReference type="SAM" id="MobiDB-lite"/>
    </source>
</evidence>
<evidence type="ECO:0000313" key="3">
    <source>
        <dbReference type="EMBL" id="RST97193.1"/>
    </source>
</evidence>
<proteinExistence type="predicted"/>
<dbReference type="EMBL" id="NGJU01000003">
    <property type="protein sequence ID" value="RST97193.1"/>
    <property type="molecule type" value="Genomic_DNA"/>
</dbReference>
<feature type="chain" id="PRO_5019118611" description="Lipoprotein" evidence="2">
    <location>
        <begin position="27"/>
        <end position="152"/>
    </location>
</feature>
<evidence type="ECO:0000256" key="2">
    <source>
        <dbReference type="SAM" id="SignalP"/>
    </source>
</evidence>
<evidence type="ECO:0000313" key="4">
    <source>
        <dbReference type="Proteomes" id="UP000287239"/>
    </source>
</evidence>
<accession>A0A429ZU94</accession>